<feature type="domain" description="CzcB-like barrel-sandwich hybrid" evidence="5">
    <location>
        <begin position="76"/>
        <end position="262"/>
    </location>
</feature>
<protein>
    <submittedName>
        <fullName evidence="6">RND transporter</fullName>
    </submittedName>
</protein>
<dbReference type="SUPFAM" id="SSF111369">
    <property type="entry name" value="HlyD-like secretion proteins"/>
    <property type="match status" value="2"/>
</dbReference>
<reference evidence="6 7" key="1">
    <citation type="submission" date="2015-06" db="EMBL/GenBank/DDBJ databases">
        <authorList>
            <person name="Hoefler B.C."/>
            <person name="Straight P.D."/>
        </authorList>
    </citation>
    <scope>NUCLEOTIDE SEQUENCE [LARGE SCALE GENOMIC DNA]</scope>
    <source>
        <strain evidence="6 7">Riq4</strain>
    </source>
</reference>
<keyword evidence="3" id="KW-0175">Coiled coil</keyword>
<feature type="transmembrane region" description="Helical" evidence="4">
    <location>
        <begin position="20"/>
        <end position="37"/>
    </location>
</feature>
<evidence type="ECO:0000313" key="7">
    <source>
        <dbReference type="Proteomes" id="UP000036955"/>
    </source>
</evidence>
<keyword evidence="4" id="KW-0472">Membrane</keyword>
<dbReference type="InterPro" id="IPR058647">
    <property type="entry name" value="BSH_CzcB-like"/>
</dbReference>
<evidence type="ECO:0000256" key="4">
    <source>
        <dbReference type="SAM" id="Phobius"/>
    </source>
</evidence>
<dbReference type="GO" id="GO:0015679">
    <property type="term" value="P:plasma membrane copper ion transport"/>
    <property type="evidence" value="ECO:0007669"/>
    <property type="project" value="TreeGrafter"/>
</dbReference>
<dbReference type="PANTHER" id="PTHR30097">
    <property type="entry name" value="CATION EFFLUX SYSTEM PROTEIN CUSB"/>
    <property type="match status" value="1"/>
</dbReference>
<comment type="caution">
    <text evidence="6">The sequence shown here is derived from an EMBL/GenBank/DDBJ whole genome shotgun (WGS) entry which is preliminary data.</text>
</comment>
<dbReference type="EMBL" id="LFQK01000004">
    <property type="protein sequence ID" value="KNH29546.1"/>
    <property type="molecule type" value="Genomic_DNA"/>
</dbReference>
<dbReference type="PATRIC" id="fig|317.197.peg.3837"/>
<dbReference type="InterPro" id="IPR006143">
    <property type="entry name" value="RND_pump_MFP"/>
</dbReference>
<comment type="similarity">
    <text evidence="1">Belongs to the membrane fusion protein (MFP) (TC 8.A.1) family.</text>
</comment>
<dbReference type="InterPro" id="IPR051909">
    <property type="entry name" value="MFP_Cation_Efflux"/>
</dbReference>
<name>A0A0L1MMA9_PSESX</name>
<dbReference type="Pfam" id="PF25973">
    <property type="entry name" value="BSH_CzcB"/>
    <property type="match status" value="1"/>
</dbReference>
<evidence type="ECO:0000259" key="5">
    <source>
        <dbReference type="Pfam" id="PF25973"/>
    </source>
</evidence>
<dbReference type="Gene3D" id="2.40.30.170">
    <property type="match status" value="1"/>
</dbReference>
<dbReference type="Gene3D" id="2.40.50.100">
    <property type="match status" value="1"/>
</dbReference>
<dbReference type="GO" id="GO:0060003">
    <property type="term" value="P:copper ion export"/>
    <property type="evidence" value="ECO:0007669"/>
    <property type="project" value="TreeGrafter"/>
</dbReference>
<dbReference type="GO" id="GO:0016020">
    <property type="term" value="C:membrane"/>
    <property type="evidence" value="ECO:0007669"/>
    <property type="project" value="InterPro"/>
</dbReference>
<dbReference type="GO" id="GO:0030313">
    <property type="term" value="C:cell envelope"/>
    <property type="evidence" value="ECO:0007669"/>
    <property type="project" value="TreeGrafter"/>
</dbReference>
<sequence length="416" mass="46324">MDISIPQPGNKLQLKKHSKAIAGGVFLLVLLLIIYNYRFSPYQVARSSVTLAEVKYGDFAVEVRGNGVLLPWDINWVAANVDARVEEVIYKAGMKVSKGELLVVMSNPTLEQRLQESQLELNARRAETEAKNAELQNKILNQEALMMDAKSRLLASALRLAAQKKYILAVPRLEYETTRILTEQYTQQVSFEERRLRTLKLSVQADIKANFMRLNKLESLVALNQQEVDSLKVKSPIDGILQDVKVQVGQRVTVGSDIARLAKEKELYAELKVPELQSRDLAVGQAVTINTGRSRFTGVLSRVDPAVTNGTVKVDVTFNQPLPQEARPDLSVDGLIAVTKINNSLYVERPPFAQNNLPSMLYRLDDKDRSATKMKVEFGQGSADYIQITSGLKAGDRIILSDSTAWQGADQIEIAN</sequence>
<evidence type="ECO:0000256" key="1">
    <source>
        <dbReference type="ARBA" id="ARBA00009477"/>
    </source>
</evidence>
<dbReference type="AlphaFoldDB" id="A0A0L1MMA9"/>
<evidence type="ECO:0000256" key="3">
    <source>
        <dbReference type="SAM" id="Coils"/>
    </source>
</evidence>
<dbReference type="Proteomes" id="UP000036955">
    <property type="component" value="Unassembled WGS sequence"/>
</dbReference>
<feature type="coiled-coil region" evidence="3">
    <location>
        <begin position="116"/>
        <end position="152"/>
    </location>
</feature>
<gene>
    <name evidence="6" type="ORF">ACS77_02400</name>
</gene>
<keyword evidence="4" id="KW-1133">Transmembrane helix</keyword>
<keyword evidence="4" id="KW-0812">Transmembrane</keyword>
<proteinExistence type="inferred from homology"/>
<dbReference type="GO" id="GO:0022857">
    <property type="term" value="F:transmembrane transporter activity"/>
    <property type="evidence" value="ECO:0007669"/>
    <property type="project" value="InterPro"/>
</dbReference>
<dbReference type="OrthoDB" id="9806939at2"/>
<evidence type="ECO:0000256" key="2">
    <source>
        <dbReference type="ARBA" id="ARBA00022448"/>
    </source>
</evidence>
<evidence type="ECO:0000313" key="6">
    <source>
        <dbReference type="EMBL" id="KNH29546.1"/>
    </source>
</evidence>
<accession>A0A0L1MMA9</accession>
<dbReference type="NCBIfam" id="TIGR01730">
    <property type="entry name" value="RND_mfp"/>
    <property type="match status" value="1"/>
</dbReference>
<keyword evidence="2" id="KW-0813">Transport</keyword>
<dbReference type="Gene3D" id="2.40.420.20">
    <property type="match status" value="1"/>
</dbReference>
<organism evidence="6 7">
    <name type="scientific">Pseudomonas syringae</name>
    <dbReference type="NCBI Taxonomy" id="317"/>
    <lineage>
        <taxon>Bacteria</taxon>
        <taxon>Pseudomonadati</taxon>
        <taxon>Pseudomonadota</taxon>
        <taxon>Gammaproteobacteria</taxon>
        <taxon>Pseudomonadales</taxon>
        <taxon>Pseudomonadaceae</taxon>
        <taxon>Pseudomonas</taxon>
    </lineage>
</organism>
<dbReference type="PANTHER" id="PTHR30097:SF4">
    <property type="entry name" value="SLR6042 PROTEIN"/>
    <property type="match status" value="1"/>
</dbReference>